<feature type="transmembrane region" description="Helical" evidence="5">
    <location>
        <begin position="471"/>
        <end position="499"/>
    </location>
</feature>
<sequence length="645" mass="67398">MRSHRQAAKDVAPAAAPSLKHLTQLAVVGICVGTAAAGSTTSSASVPRRSSAMDARSPLAFALPPSLRPSLRFADDTRDVRGGRRQAGGRRAVAASAASLGGATSMFSWRRGGGGGGESRGMGGRRSSRIEAYPAFGTGTAAGPRLRAVGSPLKKAFSWGRGLQSRGEGVGGVRVDSISSAAAVAAAAAATATGGSDKVGGAVGGAMEAEGPASFKLGADLMTDLKRRAKFYKSDWSDGVNRKSLPAIMFLYFACLLPAVAFGGIATQVTQGTLGVIEYVVSCGLGGMTYAAFGGQPMTFIGPTGLTLAFMTSLYSFTSVAGLPFLPVYAWVGLWTSAFLATLAFVGASNLIEFATQFTDDVFNALLSVNFIYEAARSLMRNFSPAAAGYTQAGALMSLNVAVATYVGCRKTSGALSSTFFNGGIREFMSDFGPLVVIVGMSCFCALPSWNGLLSFLEVPNAFMLSKGRSWVVPMFSVTPVVRLACAVPAMLLTSLFFLDQNISARVVNSPRHKMTKGAAYHQDMLVLGIITGLLSVVGLPWQCAATVQSLNHVRQMATFEPATSAAGGRSETIESMHETRLTGFCVHALVLGSLALLPQLGKIPMAVVSGIFLYLGRKASGTWRCTRLLPVRQEERRANSSIRG</sequence>
<dbReference type="AlphaFoldDB" id="D7G110"/>
<feature type="domain" description="Bicarbonate transporter-like transmembrane" evidence="6">
    <location>
        <begin position="390"/>
        <end position="617"/>
    </location>
</feature>
<dbReference type="InterPro" id="IPR011531">
    <property type="entry name" value="HCO3_transpt-like_TM_dom"/>
</dbReference>
<dbReference type="PANTHER" id="PTHR11453:SF127">
    <property type="entry name" value="SOLUTE CARRIER FAMILY 4 MEMBER 11"/>
    <property type="match status" value="1"/>
</dbReference>
<dbReference type="GO" id="GO:0006820">
    <property type="term" value="P:monoatomic anion transport"/>
    <property type="evidence" value="ECO:0007669"/>
    <property type="project" value="InterPro"/>
</dbReference>
<keyword evidence="4 5" id="KW-0472">Membrane</keyword>
<dbReference type="GO" id="GO:0005886">
    <property type="term" value="C:plasma membrane"/>
    <property type="evidence" value="ECO:0007669"/>
    <property type="project" value="TreeGrafter"/>
</dbReference>
<evidence type="ECO:0000256" key="3">
    <source>
        <dbReference type="ARBA" id="ARBA00022989"/>
    </source>
</evidence>
<evidence type="ECO:0000313" key="7">
    <source>
        <dbReference type="EMBL" id="CBJ33120.1"/>
    </source>
</evidence>
<evidence type="ECO:0000256" key="5">
    <source>
        <dbReference type="SAM" id="Phobius"/>
    </source>
</evidence>
<keyword evidence="3 5" id="KW-1133">Transmembrane helix</keyword>
<dbReference type="Gene3D" id="1.10.287.570">
    <property type="entry name" value="Helical hairpin bin"/>
    <property type="match status" value="1"/>
</dbReference>
<feature type="transmembrane region" description="Helical" evidence="5">
    <location>
        <begin position="432"/>
        <end position="451"/>
    </location>
</feature>
<feature type="transmembrane region" description="Helical" evidence="5">
    <location>
        <begin position="300"/>
        <end position="322"/>
    </location>
</feature>
<dbReference type="Proteomes" id="UP000002630">
    <property type="component" value="Unassembled WGS sequence"/>
</dbReference>
<feature type="transmembrane region" description="Helical" evidence="5">
    <location>
        <begin position="520"/>
        <end position="542"/>
    </location>
</feature>
<dbReference type="GO" id="GO:0005452">
    <property type="term" value="F:solute:inorganic anion antiporter activity"/>
    <property type="evidence" value="ECO:0007669"/>
    <property type="project" value="InterPro"/>
</dbReference>
<dbReference type="eggNOG" id="KOG1172">
    <property type="taxonomic scope" value="Eukaryota"/>
</dbReference>
<protein>
    <recommendedName>
        <fullName evidence="6">Bicarbonate transporter-like transmembrane domain-containing protein</fullName>
    </recommendedName>
</protein>
<evidence type="ECO:0000259" key="6">
    <source>
        <dbReference type="Pfam" id="PF00955"/>
    </source>
</evidence>
<accession>D7G110</accession>
<organism evidence="7 8">
    <name type="scientific">Ectocarpus siliculosus</name>
    <name type="common">Brown alga</name>
    <name type="synonym">Conferva siliculosa</name>
    <dbReference type="NCBI Taxonomy" id="2880"/>
    <lineage>
        <taxon>Eukaryota</taxon>
        <taxon>Sar</taxon>
        <taxon>Stramenopiles</taxon>
        <taxon>Ochrophyta</taxon>
        <taxon>PX clade</taxon>
        <taxon>Phaeophyceae</taxon>
        <taxon>Ectocarpales</taxon>
        <taxon>Ectocarpaceae</taxon>
        <taxon>Ectocarpus</taxon>
    </lineage>
</organism>
<dbReference type="InterPro" id="IPR003020">
    <property type="entry name" value="HCO3_transpt_euk"/>
</dbReference>
<comment type="subcellular location">
    <subcellularLocation>
        <location evidence="1">Membrane</location>
        <topology evidence="1">Multi-pass membrane protein</topology>
    </subcellularLocation>
</comment>
<dbReference type="OrthoDB" id="1735926at2759"/>
<gene>
    <name evidence="7" type="ORF">Esi_0423_0017</name>
</gene>
<dbReference type="GO" id="GO:0050801">
    <property type="term" value="P:monoatomic ion homeostasis"/>
    <property type="evidence" value="ECO:0007669"/>
    <property type="project" value="TreeGrafter"/>
</dbReference>
<evidence type="ECO:0000256" key="1">
    <source>
        <dbReference type="ARBA" id="ARBA00004141"/>
    </source>
</evidence>
<feature type="transmembrane region" description="Helical" evidence="5">
    <location>
        <begin position="272"/>
        <end position="293"/>
    </location>
</feature>
<proteinExistence type="predicted"/>
<dbReference type="PRINTS" id="PR01231">
    <property type="entry name" value="HCO3TRNSPORT"/>
</dbReference>
<name>D7G110_ECTSI</name>
<dbReference type="STRING" id="2880.D7G110"/>
<keyword evidence="8" id="KW-1185">Reference proteome</keyword>
<evidence type="ECO:0000256" key="4">
    <source>
        <dbReference type="ARBA" id="ARBA00023136"/>
    </source>
</evidence>
<evidence type="ECO:0000313" key="8">
    <source>
        <dbReference type="Proteomes" id="UP000002630"/>
    </source>
</evidence>
<dbReference type="InParanoid" id="D7G110"/>
<dbReference type="Pfam" id="PF00955">
    <property type="entry name" value="HCO3_cotransp"/>
    <property type="match status" value="2"/>
</dbReference>
<dbReference type="EMBL" id="FN649760">
    <property type="protein sequence ID" value="CBJ33120.1"/>
    <property type="molecule type" value="Genomic_DNA"/>
</dbReference>
<feature type="domain" description="Bicarbonate transporter-like transmembrane" evidence="6">
    <location>
        <begin position="220"/>
        <end position="384"/>
    </location>
</feature>
<dbReference type="PANTHER" id="PTHR11453">
    <property type="entry name" value="ANION EXCHANGE PROTEIN"/>
    <property type="match status" value="1"/>
</dbReference>
<keyword evidence="2 5" id="KW-0812">Transmembrane</keyword>
<evidence type="ECO:0000256" key="2">
    <source>
        <dbReference type="ARBA" id="ARBA00022692"/>
    </source>
</evidence>
<reference evidence="7 8" key="1">
    <citation type="journal article" date="2010" name="Nature">
        <title>The Ectocarpus genome and the independent evolution of multicellularity in brown algae.</title>
        <authorList>
            <person name="Cock J.M."/>
            <person name="Sterck L."/>
            <person name="Rouze P."/>
            <person name="Scornet D."/>
            <person name="Allen A.E."/>
            <person name="Amoutzias G."/>
            <person name="Anthouard V."/>
            <person name="Artiguenave F."/>
            <person name="Aury J.M."/>
            <person name="Badger J.H."/>
            <person name="Beszteri B."/>
            <person name="Billiau K."/>
            <person name="Bonnet E."/>
            <person name="Bothwell J.H."/>
            <person name="Bowler C."/>
            <person name="Boyen C."/>
            <person name="Brownlee C."/>
            <person name="Carrano C.J."/>
            <person name="Charrier B."/>
            <person name="Cho G.Y."/>
            <person name="Coelho S.M."/>
            <person name="Collen J."/>
            <person name="Corre E."/>
            <person name="Da Silva C."/>
            <person name="Delage L."/>
            <person name="Delaroque N."/>
            <person name="Dittami S.M."/>
            <person name="Doulbeau S."/>
            <person name="Elias M."/>
            <person name="Farnham G."/>
            <person name="Gachon C.M."/>
            <person name="Gschloessl B."/>
            <person name="Heesch S."/>
            <person name="Jabbari K."/>
            <person name="Jubin C."/>
            <person name="Kawai H."/>
            <person name="Kimura K."/>
            <person name="Kloareg B."/>
            <person name="Kupper F.C."/>
            <person name="Lang D."/>
            <person name="Le Bail A."/>
            <person name="Leblanc C."/>
            <person name="Lerouge P."/>
            <person name="Lohr M."/>
            <person name="Lopez P.J."/>
            <person name="Martens C."/>
            <person name="Maumus F."/>
            <person name="Michel G."/>
            <person name="Miranda-Saavedra D."/>
            <person name="Morales J."/>
            <person name="Moreau H."/>
            <person name="Motomura T."/>
            <person name="Nagasato C."/>
            <person name="Napoli C.A."/>
            <person name="Nelson D.R."/>
            <person name="Nyvall-Collen P."/>
            <person name="Peters A.F."/>
            <person name="Pommier C."/>
            <person name="Potin P."/>
            <person name="Poulain J."/>
            <person name="Quesneville H."/>
            <person name="Read B."/>
            <person name="Rensing S.A."/>
            <person name="Ritter A."/>
            <person name="Rousvoal S."/>
            <person name="Samanta M."/>
            <person name="Samson G."/>
            <person name="Schroeder D.C."/>
            <person name="Segurens B."/>
            <person name="Strittmatter M."/>
            <person name="Tonon T."/>
            <person name="Tregear J.W."/>
            <person name="Valentin K."/>
            <person name="von Dassow P."/>
            <person name="Yamagishi T."/>
            <person name="Van de Peer Y."/>
            <person name="Wincker P."/>
        </authorList>
    </citation>
    <scope>NUCLEOTIDE SEQUENCE [LARGE SCALE GENOMIC DNA]</scope>
    <source>
        <strain evidence="8">Ec32 / CCAP1310/4</strain>
    </source>
</reference>
<feature type="transmembrane region" description="Helical" evidence="5">
    <location>
        <begin position="247"/>
        <end position="266"/>
    </location>
</feature>
<feature type="transmembrane region" description="Helical" evidence="5">
    <location>
        <begin position="328"/>
        <end position="348"/>
    </location>
</feature>